<dbReference type="InterPro" id="IPR003817">
    <property type="entry name" value="PS_Dcarbxylase"/>
</dbReference>
<dbReference type="InterPro" id="IPR000008">
    <property type="entry name" value="C2_dom"/>
</dbReference>
<evidence type="ECO:0000256" key="11">
    <source>
        <dbReference type="HAMAP-Rule" id="MF_03209"/>
    </source>
</evidence>
<dbReference type="PROSITE" id="PS50222">
    <property type="entry name" value="EF_HAND_2"/>
    <property type="match status" value="1"/>
</dbReference>
<reference evidence="14 15" key="1">
    <citation type="submission" date="2023-11" db="EMBL/GenBank/DDBJ databases">
        <title>Dfirmibasis_genome.</title>
        <authorList>
            <person name="Edelbroek B."/>
            <person name="Kjellin J."/>
            <person name="Jerlstrom-Hultqvist J."/>
            <person name="Soderbom F."/>
        </authorList>
    </citation>
    <scope>NUCLEOTIDE SEQUENCE [LARGE SCALE GENOMIC DNA]</scope>
    <source>
        <strain evidence="14 15">TNS-C-14</strain>
    </source>
</reference>
<evidence type="ECO:0000256" key="9">
    <source>
        <dbReference type="ARBA" id="ARBA00023264"/>
    </source>
</evidence>
<dbReference type="CDD" id="cd00030">
    <property type="entry name" value="C2"/>
    <property type="match status" value="1"/>
</dbReference>
<keyword evidence="6 11" id="KW-0865">Zymogen</keyword>
<keyword evidence="15" id="KW-1185">Reference proteome</keyword>
<gene>
    <name evidence="11" type="primary">PSD2</name>
    <name evidence="14" type="ORF">RB653_006309</name>
</gene>
<comment type="cofactor">
    <cofactor evidence="11">
        <name>pyruvate</name>
        <dbReference type="ChEBI" id="CHEBI:15361"/>
    </cofactor>
    <text evidence="11">Binds 1 pyruvoyl group covalently per subunit.</text>
</comment>
<dbReference type="Gene3D" id="1.10.238.10">
    <property type="entry name" value="EF-hand"/>
    <property type="match status" value="1"/>
</dbReference>
<dbReference type="InterPro" id="IPR011992">
    <property type="entry name" value="EF-hand-dom_pair"/>
</dbReference>
<dbReference type="EC" id="4.1.1.65" evidence="11"/>
<feature type="domain" description="C2" evidence="12">
    <location>
        <begin position="1"/>
        <end position="108"/>
    </location>
</feature>
<evidence type="ECO:0000256" key="1">
    <source>
        <dbReference type="ARBA" id="ARBA00005189"/>
    </source>
</evidence>
<dbReference type="InterPro" id="IPR002048">
    <property type="entry name" value="EF_hand_dom"/>
</dbReference>
<dbReference type="Pfam" id="PF02666">
    <property type="entry name" value="PS_Dcarbxylase"/>
    <property type="match status" value="1"/>
</dbReference>
<comment type="PTM">
    <text evidence="11">Is synthesized initially as an inactive proenzyme. Formation of the active enzyme involves a self-maturation process in which the active site pyruvoyl group is generated from an internal serine residue via an autocatalytic post-translational modification. Two non-identical subunits are generated from the proenzyme in this reaction, and the pyruvate is formed at the N-terminus of the alpha chain, which is derived from the carboxyl end of the proenzyme. The autoendoproteolytic cleavage occurs by a canonical serine protease mechanism, in which the side chain hydroxyl group of the serine supplies its oxygen atom to form the C-terminus of the beta chain, while the remainder of the serine residue undergoes an oxidative deamination to produce ammonia and the pyruvoyl prosthetic group on the alpha chain. During this reaction, the Ser that is part of the protease active site of the proenzyme becomes the pyruvoyl prosthetic group, which constitutes an essential element of the active site of the mature decarboxylase.</text>
</comment>
<keyword evidence="3 11" id="KW-0210">Decarboxylase</keyword>
<keyword evidence="7 11" id="KW-0594">Phospholipid biosynthesis</keyword>
<comment type="function">
    <text evidence="11">Catalyzes the formation of phosphatidylethanolamine (PtdEtn) from phosphatidylserine (PtdSer). Plays a central role in phospholipid metabolism and in the interorganelle trafficking of phosphatidylserine.</text>
</comment>
<dbReference type="AlphaFoldDB" id="A0AAN7U8Q5"/>
<name>A0AAN7U8Q5_9MYCE</name>
<sequence length="563" mass="64117">MDKIQNIVSITVCGAKNLPNMDLLSQSADPYCEIFFENQQVFKTNIIKKTKNPTWNAHYNLVVNESKSKYDVTFKLWDWDKTSQNDYIGKVDISLNDILNNPIKDEWYKIVKEKKNGKIKERGEVHILTKVITKEEVYDAFVSSISKHFSHTEDDTLNITDFTGLITTLNSEYPEPDIIQLFKKTDSDSNETISVTELKHLFCETEEGKELINTLFHGDTNVMWEAYAISDSYSTIADNIFHKNFGGTLKTDTDSKQKIKIINIHDRETGKLVEEKIPHYIEVSLRIMYSTSGGRSAINNSQVKRLMRYLTTKTGKKYEAPESIKEIQPFIKFHSLNVDEILDPISSFKNFNQFFYRKLKDSSRPIAFPNDPKIAVSPADCRLNVFSSIKLATELWIKGKNFTLATLIQDEQLAKQYEDGSLVIARLAPQDYHRFHLPVSGVIGKSTPIDGELYTVNPIAIRENVDVYCENKRIVTEIDSKEFGKVLFISVGATLVGSIHLTTKQGQHLNKGDEQGYFAFGGSTILLLFEKNTIEFDNDLIVNSLKPIETLVKVNTQLGKSLL</sequence>
<evidence type="ECO:0000256" key="7">
    <source>
        <dbReference type="ARBA" id="ARBA00023209"/>
    </source>
</evidence>
<keyword evidence="4 11" id="KW-0443">Lipid metabolism</keyword>
<feature type="active site" description="Charge relay system; for autoendoproteolytic cleavage activity" evidence="11">
    <location>
        <position position="436"/>
    </location>
</feature>
<dbReference type="InterPro" id="IPR033177">
    <property type="entry name" value="PSD-B"/>
</dbReference>
<keyword evidence="10 11" id="KW-0670">Pyruvate</keyword>
<feature type="chain" id="PRO_5042650854" description="Phosphatidylserine decarboxylase 2 alpha chain" evidence="11">
    <location>
        <begin position="523"/>
        <end position="563"/>
    </location>
</feature>
<evidence type="ECO:0000313" key="14">
    <source>
        <dbReference type="EMBL" id="KAK5584693.1"/>
    </source>
</evidence>
<feature type="modified residue" description="Pyruvic acid (Ser); by autocatalysis" evidence="11">
    <location>
        <position position="523"/>
    </location>
</feature>
<feature type="active site" description="Schiff-base intermediate with substrate; via pyruvic acid; for decarboxylase activity" evidence="11">
    <location>
        <position position="523"/>
    </location>
</feature>
<comment type="domain">
    <text evidence="11">The C2 domains have an essential, but non-catalytic function. They may facilitate interactions with other proteins and are required for lipid transport function.</text>
</comment>
<dbReference type="Pfam" id="PF00168">
    <property type="entry name" value="C2"/>
    <property type="match status" value="1"/>
</dbReference>
<evidence type="ECO:0000259" key="12">
    <source>
        <dbReference type="PROSITE" id="PS50004"/>
    </source>
</evidence>
<comment type="subunit">
    <text evidence="11">Heterodimer of a large membrane-associated beta subunit and a small pyruvoyl-containing alpha subunit.</text>
</comment>
<comment type="caution">
    <text evidence="14">The sequence shown here is derived from an EMBL/GenBank/DDBJ whole genome shotgun (WGS) entry which is preliminary data.</text>
</comment>
<dbReference type="FunFam" id="2.60.40.150:FF:000467">
    <property type="entry name" value="Phosphatidylserine decarboxylase proenzyme 2"/>
    <property type="match status" value="1"/>
</dbReference>
<evidence type="ECO:0000256" key="4">
    <source>
        <dbReference type="ARBA" id="ARBA00023098"/>
    </source>
</evidence>
<dbReference type="PROSITE" id="PS50004">
    <property type="entry name" value="C2"/>
    <property type="match status" value="1"/>
</dbReference>
<organism evidence="14 15">
    <name type="scientific">Dictyostelium firmibasis</name>
    <dbReference type="NCBI Taxonomy" id="79012"/>
    <lineage>
        <taxon>Eukaryota</taxon>
        <taxon>Amoebozoa</taxon>
        <taxon>Evosea</taxon>
        <taxon>Eumycetozoa</taxon>
        <taxon>Dictyostelia</taxon>
        <taxon>Dictyosteliales</taxon>
        <taxon>Dictyosteliaceae</taxon>
        <taxon>Dictyostelium</taxon>
    </lineage>
</organism>
<comment type="pathway">
    <text evidence="11">Phospholipid metabolism; phosphatidylethanolamine biosynthesis; phosphatidylethanolamine from CDP-diacylglycerol: step 2/2.</text>
</comment>
<dbReference type="NCBIfam" id="TIGR00163">
    <property type="entry name" value="PS_decarb"/>
    <property type="match status" value="1"/>
</dbReference>
<dbReference type="Proteomes" id="UP001344447">
    <property type="component" value="Unassembled WGS sequence"/>
</dbReference>
<evidence type="ECO:0000256" key="8">
    <source>
        <dbReference type="ARBA" id="ARBA00023239"/>
    </source>
</evidence>
<feature type="domain" description="EF-hand" evidence="13">
    <location>
        <begin position="173"/>
        <end position="208"/>
    </location>
</feature>
<dbReference type="Gene3D" id="2.60.40.150">
    <property type="entry name" value="C2 domain"/>
    <property type="match status" value="1"/>
</dbReference>
<comment type="similarity">
    <text evidence="11">Belongs to the phosphatidylserine decarboxylase family. PSD-B subfamily. Eukaryotic type II sub-subfamily.</text>
</comment>
<evidence type="ECO:0000313" key="15">
    <source>
        <dbReference type="Proteomes" id="UP001344447"/>
    </source>
</evidence>
<dbReference type="GO" id="GO:0005509">
    <property type="term" value="F:calcium ion binding"/>
    <property type="evidence" value="ECO:0007669"/>
    <property type="project" value="InterPro"/>
</dbReference>
<keyword evidence="9 11" id="KW-1208">Phospholipid metabolism</keyword>
<evidence type="ECO:0000256" key="5">
    <source>
        <dbReference type="ARBA" id="ARBA00023136"/>
    </source>
</evidence>
<dbReference type="SUPFAM" id="SSF47473">
    <property type="entry name" value="EF-hand"/>
    <property type="match status" value="1"/>
</dbReference>
<dbReference type="HAMAP" id="MF_00663">
    <property type="entry name" value="PS_decarb_PSD_B_type2"/>
    <property type="match status" value="1"/>
</dbReference>
<dbReference type="GO" id="GO:0016540">
    <property type="term" value="P:protein autoprocessing"/>
    <property type="evidence" value="ECO:0007669"/>
    <property type="project" value="UniProtKB-UniRule"/>
</dbReference>
<evidence type="ECO:0000259" key="13">
    <source>
        <dbReference type="PROSITE" id="PS50222"/>
    </source>
</evidence>
<dbReference type="GO" id="GO:0004609">
    <property type="term" value="F:phosphatidylserine decarboxylase activity"/>
    <property type="evidence" value="ECO:0007669"/>
    <property type="project" value="UniProtKB-UniRule"/>
</dbReference>
<comment type="catalytic activity">
    <reaction evidence="11">
        <text>a 1,2-diacyl-sn-glycero-3-phospho-L-serine + H(+) = a 1,2-diacyl-sn-glycero-3-phosphoethanolamine + CO2</text>
        <dbReference type="Rhea" id="RHEA:20828"/>
        <dbReference type="ChEBI" id="CHEBI:15378"/>
        <dbReference type="ChEBI" id="CHEBI:16526"/>
        <dbReference type="ChEBI" id="CHEBI:57262"/>
        <dbReference type="ChEBI" id="CHEBI:64612"/>
        <dbReference type="EC" id="4.1.1.65"/>
    </reaction>
</comment>
<comment type="pathway">
    <text evidence="1">Lipid metabolism.</text>
</comment>
<proteinExistence type="inferred from homology"/>
<keyword evidence="5 11" id="KW-0472">Membrane</keyword>
<evidence type="ECO:0000256" key="10">
    <source>
        <dbReference type="ARBA" id="ARBA00023317"/>
    </source>
</evidence>
<feature type="active site" description="Charge relay system; for autoendoproteolytic cleavage activity" evidence="11">
    <location>
        <position position="380"/>
    </location>
</feature>
<dbReference type="PANTHER" id="PTHR10067:SF17">
    <property type="entry name" value="PHOSPHATIDYLSERINE DECARBOXYLASE PROENZYME 2"/>
    <property type="match status" value="1"/>
</dbReference>
<dbReference type="SUPFAM" id="SSF49562">
    <property type="entry name" value="C2 domain (Calcium/lipid-binding domain, CaLB)"/>
    <property type="match status" value="1"/>
</dbReference>
<dbReference type="InterPro" id="IPR033179">
    <property type="entry name" value="PSD_type2_pro"/>
</dbReference>
<protein>
    <recommendedName>
        <fullName evidence="11">Phosphatidylserine decarboxylase proenzyme 2</fullName>
        <ecNumber evidence="11">4.1.1.65</ecNumber>
    </recommendedName>
    <component>
        <recommendedName>
            <fullName evidence="11">Phosphatidylserine decarboxylase 2 beta chain</fullName>
        </recommendedName>
    </component>
    <component>
        <recommendedName>
            <fullName evidence="11">Phosphatidylserine decarboxylase 2 alpha chain</fullName>
        </recommendedName>
    </component>
</protein>
<feature type="site" description="Cleavage (non-hydrolytic); by autocatalysis" evidence="11">
    <location>
        <begin position="522"/>
        <end position="523"/>
    </location>
</feature>
<keyword evidence="8 11" id="KW-0456">Lyase</keyword>
<evidence type="ECO:0000256" key="3">
    <source>
        <dbReference type="ARBA" id="ARBA00022793"/>
    </source>
</evidence>
<dbReference type="PANTHER" id="PTHR10067">
    <property type="entry name" value="PHOSPHATIDYLSERINE DECARBOXYLASE"/>
    <property type="match status" value="1"/>
</dbReference>
<dbReference type="EMBL" id="JAVFKY010000001">
    <property type="protein sequence ID" value="KAK5584693.1"/>
    <property type="molecule type" value="Genomic_DNA"/>
</dbReference>
<dbReference type="GO" id="GO:0006646">
    <property type="term" value="P:phosphatidylethanolamine biosynthetic process"/>
    <property type="evidence" value="ECO:0007669"/>
    <property type="project" value="UniProtKB-UniRule"/>
</dbReference>
<keyword evidence="2 11" id="KW-0444">Lipid biosynthesis</keyword>
<dbReference type="InterPro" id="IPR035892">
    <property type="entry name" value="C2_domain_sf"/>
</dbReference>
<feature type="active site" description="Charge relay system; for autoendoproteolytic cleavage activity" evidence="11">
    <location>
        <position position="523"/>
    </location>
</feature>
<evidence type="ECO:0000256" key="6">
    <source>
        <dbReference type="ARBA" id="ARBA00023145"/>
    </source>
</evidence>
<accession>A0AAN7U8Q5</accession>
<dbReference type="SMART" id="SM00239">
    <property type="entry name" value="C2"/>
    <property type="match status" value="1"/>
</dbReference>
<feature type="chain" id="PRO_5042650853" description="Phosphatidylserine decarboxylase 2 beta chain" evidence="11">
    <location>
        <begin position="1"/>
        <end position="522"/>
    </location>
</feature>
<evidence type="ECO:0000256" key="2">
    <source>
        <dbReference type="ARBA" id="ARBA00022516"/>
    </source>
</evidence>